<proteinExistence type="predicted"/>
<keyword evidence="3" id="KW-1185">Reference proteome</keyword>
<accession>A0A498IIP2</accession>
<reference evidence="2 3" key="1">
    <citation type="submission" date="2018-10" db="EMBL/GenBank/DDBJ databases">
        <title>A high-quality apple genome assembly.</title>
        <authorList>
            <person name="Hu J."/>
        </authorList>
    </citation>
    <scope>NUCLEOTIDE SEQUENCE [LARGE SCALE GENOMIC DNA]</scope>
    <source>
        <strain evidence="3">cv. HFTH1</strain>
        <tissue evidence="2">Young leaf</tissue>
    </source>
</reference>
<name>A0A498IIP2_MALDO</name>
<protein>
    <recommendedName>
        <fullName evidence="1">APO domain-containing protein</fullName>
    </recommendedName>
</protein>
<sequence>MALRKKLCEGSNFNGKIMDNFARYYSSKMDLRKLKPMIQKRIQNRAKDYLVPAMVPVAQEVFNSRRLVMQGVSTLLKMVPVLACKSNLCDSTKGHLIQTCCGFKRRGKNRVHEWIVGGLKDVLVPVEAFHLKHMFQNVIKHHQRFDFERVHAVVELCWQAGANDGNYLNWNSESDCVGVDGAESLSSDELILVASGTLRAWEILRNGVEKLLMVYPAKVCKHCSEVHVGPSGHKARLCGIFKYESWQGTHFWRKANVDDLVPPKTVAAASSGSSRRGFYGHALEVVELCTQAGAIAPPKYHCMMKLHGTVPRSRLKLKFPAQNQLPLLIDCLSLQFHQNAGRIEQTRGSLYHKQGLALRI</sequence>
<evidence type="ECO:0000259" key="1">
    <source>
        <dbReference type="PROSITE" id="PS51499"/>
    </source>
</evidence>
<comment type="caution">
    <text evidence="2">The sequence shown here is derived from an EMBL/GenBank/DDBJ whole genome shotgun (WGS) entry which is preliminary data.</text>
</comment>
<dbReference type="AlphaFoldDB" id="A0A498IIP2"/>
<feature type="domain" description="APO" evidence="1">
    <location>
        <begin position="219"/>
        <end position="263"/>
    </location>
</feature>
<dbReference type="Proteomes" id="UP000290289">
    <property type="component" value="Chromosome 12"/>
</dbReference>
<gene>
    <name evidence="2" type="ORF">DVH24_036248</name>
</gene>
<dbReference type="STRING" id="3750.A0A498IIP2"/>
<dbReference type="PROSITE" id="PS51499">
    <property type="entry name" value="APO"/>
    <property type="match status" value="1"/>
</dbReference>
<organism evidence="2 3">
    <name type="scientific">Malus domestica</name>
    <name type="common">Apple</name>
    <name type="synonym">Pyrus malus</name>
    <dbReference type="NCBI Taxonomy" id="3750"/>
    <lineage>
        <taxon>Eukaryota</taxon>
        <taxon>Viridiplantae</taxon>
        <taxon>Streptophyta</taxon>
        <taxon>Embryophyta</taxon>
        <taxon>Tracheophyta</taxon>
        <taxon>Spermatophyta</taxon>
        <taxon>Magnoliopsida</taxon>
        <taxon>eudicotyledons</taxon>
        <taxon>Gunneridae</taxon>
        <taxon>Pentapetalae</taxon>
        <taxon>rosids</taxon>
        <taxon>fabids</taxon>
        <taxon>Rosales</taxon>
        <taxon>Rosaceae</taxon>
        <taxon>Amygdaloideae</taxon>
        <taxon>Maleae</taxon>
        <taxon>Malus</taxon>
    </lineage>
</organism>
<dbReference type="EMBL" id="RDQH01000338">
    <property type="protein sequence ID" value="RXH81907.1"/>
    <property type="molecule type" value="Genomic_DNA"/>
</dbReference>
<dbReference type="Pfam" id="PF05634">
    <property type="entry name" value="APO_RNA-bind"/>
    <property type="match status" value="2"/>
</dbReference>
<dbReference type="GO" id="GO:0003723">
    <property type="term" value="F:RNA binding"/>
    <property type="evidence" value="ECO:0007669"/>
    <property type="project" value="InterPro"/>
</dbReference>
<evidence type="ECO:0000313" key="3">
    <source>
        <dbReference type="Proteomes" id="UP000290289"/>
    </source>
</evidence>
<dbReference type="InterPro" id="IPR023342">
    <property type="entry name" value="APO_dom"/>
</dbReference>
<evidence type="ECO:0000313" key="2">
    <source>
        <dbReference type="EMBL" id="RXH81907.1"/>
    </source>
</evidence>